<sequence>MATSYAQGMANTSSSSQRGVAMVLALVSAVVLSPLYVDRRNDHKNFMRSYETKWSSGFVLPVVLAGLIVAIKTTSTASSYSNRGARTSVLNVASSEPSSVLQVGSSSWGLAGILVMLMFIMSWQSSLQHFLWR</sequence>
<keyword evidence="1" id="KW-0472">Membrane</keyword>
<evidence type="ECO:0000313" key="3">
    <source>
        <dbReference type="Proteomes" id="UP001161247"/>
    </source>
</evidence>
<feature type="transmembrane region" description="Helical" evidence="1">
    <location>
        <begin position="58"/>
        <end position="80"/>
    </location>
</feature>
<dbReference type="Proteomes" id="UP001161247">
    <property type="component" value="Chromosome 7"/>
</dbReference>
<organism evidence="2 3">
    <name type="scientific">Oldenlandia corymbosa var. corymbosa</name>
    <dbReference type="NCBI Taxonomy" id="529605"/>
    <lineage>
        <taxon>Eukaryota</taxon>
        <taxon>Viridiplantae</taxon>
        <taxon>Streptophyta</taxon>
        <taxon>Embryophyta</taxon>
        <taxon>Tracheophyta</taxon>
        <taxon>Spermatophyta</taxon>
        <taxon>Magnoliopsida</taxon>
        <taxon>eudicotyledons</taxon>
        <taxon>Gunneridae</taxon>
        <taxon>Pentapetalae</taxon>
        <taxon>asterids</taxon>
        <taxon>lamiids</taxon>
        <taxon>Gentianales</taxon>
        <taxon>Rubiaceae</taxon>
        <taxon>Rubioideae</taxon>
        <taxon>Spermacoceae</taxon>
        <taxon>Hedyotis-Oldenlandia complex</taxon>
        <taxon>Oldenlandia</taxon>
    </lineage>
</organism>
<keyword evidence="3" id="KW-1185">Reference proteome</keyword>
<keyword evidence="1" id="KW-0812">Transmembrane</keyword>
<dbReference type="PANTHER" id="PTHR35758:SF1">
    <property type="entry name" value="SERINE RICH PROTEIN"/>
    <property type="match status" value="1"/>
</dbReference>
<evidence type="ECO:0000256" key="1">
    <source>
        <dbReference type="SAM" id="Phobius"/>
    </source>
</evidence>
<dbReference type="AlphaFoldDB" id="A0AAV1E2T1"/>
<evidence type="ECO:0000313" key="2">
    <source>
        <dbReference type="EMBL" id="CAI9114416.1"/>
    </source>
</evidence>
<feature type="transmembrane region" description="Helical" evidence="1">
    <location>
        <begin position="100"/>
        <end position="123"/>
    </location>
</feature>
<name>A0AAV1E2T1_OLDCO</name>
<protein>
    <submittedName>
        <fullName evidence="2">OLC1v1015134C1</fullName>
    </submittedName>
</protein>
<dbReference type="EMBL" id="OX459124">
    <property type="protein sequence ID" value="CAI9114416.1"/>
    <property type="molecule type" value="Genomic_DNA"/>
</dbReference>
<reference evidence="2" key="1">
    <citation type="submission" date="2023-03" db="EMBL/GenBank/DDBJ databases">
        <authorList>
            <person name="Julca I."/>
        </authorList>
    </citation>
    <scope>NUCLEOTIDE SEQUENCE</scope>
</reference>
<gene>
    <name evidence="2" type="ORF">OLC1_LOCUS21183</name>
</gene>
<keyword evidence="1" id="KW-1133">Transmembrane helix</keyword>
<accession>A0AAV1E2T1</accession>
<proteinExistence type="predicted"/>
<feature type="transmembrane region" description="Helical" evidence="1">
    <location>
        <begin position="20"/>
        <end position="37"/>
    </location>
</feature>
<dbReference type="PANTHER" id="PTHR35758">
    <property type="entry name" value="TRANSMEMBRANE PROTEIN"/>
    <property type="match status" value="1"/>
</dbReference>